<evidence type="ECO:0000313" key="3">
    <source>
        <dbReference type="Proteomes" id="UP000028643"/>
    </source>
</evidence>
<dbReference type="Gene3D" id="3.40.710.10">
    <property type="entry name" value="DD-peptidase/beta-lactamase superfamily"/>
    <property type="match status" value="1"/>
</dbReference>
<dbReference type="InterPro" id="IPR050789">
    <property type="entry name" value="Diverse_Enzym_Activities"/>
</dbReference>
<dbReference type="PATRIC" id="fig|317.174.peg.3270"/>
<accession>A0A085V657</accession>
<dbReference type="SUPFAM" id="SSF56601">
    <property type="entry name" value="beta-lactamase/transpeptidase-like"/>
    <property type="match status" value="1"/>
</dbReference>
<dbReference type="PANTHER" id="PTHR43283:SF3">
    <property type="entry name" value="BETA-LACTAMASE FAMILY PROTEIN (AFU_ORTHOLOGUE AFUA_5G07500)"/>
    <property type="match status" value="1"/>
</dbReference>
<dbReference type="Pfam" id="PF00144">
    <property type="entry name" value="Beta-lactamase"/>
    <property type="match status" value="1"/>
</dbReference>
<dbReference type="InterPro" id="IPR012338">
    <property type="entry name" value="Beta-lactam/transpept-like"/>
</dbReference>
<evidence type="ECO:0000259" key="1">
    <source>
        <dbReference type="Pfam" id="PF00144"/>
    </source>
</evidence>
<organism evidence="2 3">
    <name type="scientific">Pseudomonas syringae</name>
    <dbReference type="NCBI Taxonomy" id="317"/>
    <lineage>
        <taxon>Bacteria</taxon>
        <taxon>Pseudomonadati</taxon>
        <taxon>Pseudomonadota</taxon>
        <taxon>Gammaproteobacteria</taxon>
        <taxon>Pseudomonadales</taxon>
        <taxon>Pseudomonadaceae</taxon>
        <taxon>Pseudomonas</taxon>
    </lineage>
</organism>
<feature type="domain" description="Beta-lactamase-related" evidence="1">
    <location>
        <begin position="14"/>
        <end position="364"/>
    </location>
</feature>
<dbReference type="InterPro" id="IPR001466">
    <property type="entry name" value="Beta-lactam-related"/>
</dbReference>
<dbReference type="Proteomes" id="UP000028643">
    <property type="component" value="Unassembled WGS sequence"/>
</dbReference>
<comment type="caution">
    <text evidence="2">The sequence shown here is derived from an EMBL/GenBank/DDBJ whole genome shotgun (WGS) entry which is preliminary data.</text>
</comment>
<dbReference type="PANTHER" id="PTHR43283">
    <property type="entry name" value="BETA-LACTAMASE-RELATED"/>
    <property type="match status" value="1"/>
</dbReference>
<protein>
    <submittedName>
        <fullName evidence="2">Esterase</fullName>
    </submittedName>
</protein>
<dbReference type="RefSeq" id="WP_047576194.1">
    <property type="nucleotide sequence ID" value="NZ_JPQT01000108.1"/>
</dbReference>
<reference evidence="2 3" key="1">
    <citation type="submission" date="2014-07" db="EMBL/GenBank/DDBJ databases">
        <title>Draft Genome Sequences of Environmental Pseudomonas syringae strains.</title>
        <authorList>
            <person name="Baltrus D.A."/>
            <person name="Berge O."/>
            <person name="Morris C."/>
        </authorList>
    </citation>
    <scope>NUCLEOTIDE SEQUENCE [LARGE SCALE GENOMIC DNA]</scope>
    <source>
        <strain evidence="2 3">CEB003</strain>
    </source>
</reference>
<name>A0A085V657_PSESX</name>
<evidence type="ECO:0000313" key="2">
    <source>
        <dbReference type="EMBL" id="KFE50920.1"/>
    </source>
</evidence>
<sequence>MPLIDAARIRRLAKVWQSHVESGRIVGGMLLVAEQGELRFASALGWADRENRRRVTPHTQFRLASLTKLLTSVLALRLCESGRLTLDEPVTRWLADFRPRLADGAEATITLRHLLSHTAGLSYGFEQPVGNAYERAGVSDGLDHVGFDLQHNLTRLAGLPLLFKPGEAWGYSLATDVVGAIIEQASGVSLPQAIARWVTQPLAMSATGFVARDDQSLAVAYRDAASEPLRIGRADVLKLDSGQARLSATRVADPQAYPSAGAGLIGTAEDYLKLLECLRAGGAPLLSPASTASLLSNAICDLPISNRGPGWKFALGPMVLTDPGLARHKQGSGTWSWCGLYGCHYWVDPAAGISLVALTNTAVTGAWGGFADALVDALYDAE</sequence>
<gene>
    <name evidence="2" type="ORF">IV02_15990</name>
</gene>
<dbReference type="AlphaFoldDB" id="A0A085V657"/>
<proteinExistence type="predicted"/>
<dbReference type="EMBL" id="JPQT01000108">
    <property type="protein sequence ID" value="KFE50920.1"/>
    <property type="molecule type" value="Genomic_DNA"/>
</dbReference>